<organism evidence="2 3">
    <name type="scientific">Thanatephorus cucumeris (strain AG1-IA)</name>
    <name type="common">Rice sheath blight fungus</name>
    <name type="synonym">Rhizoctonia solani</name>
    <dbReference type="NCBI Taxonomy" id="983506"/>
    <lineage>
        <taxon>Eukaryota</taxon>
        <taxon>Fungi</taxon>
        <taxon>Dikarya</taxon>
        <taxon>Basidiomycota</taxon>
        <taxon>Agaricomycotina</taxon>
        <taxon>Agaricomycetes</taxon>
        <taxon>Cantharellales</taxon>
        <taxon>Ceratobasidiaceae</taxon>
        <taxon>Rhizoctonia</taxon>
        <taxon>Rhizoctonia solani AG-1</taxon>
    </lineage>
</organism>
<name>L8X118_THACA</name>
<sequence>MGRVIGKGVHRGRRRGKAMTVGERNGNHNSQQPSRPRWFSVKFDWDHDHGKVRMGLMLLSNSRARRALGKVKLNVVGRGRSPQGESVEFSPGF</sequence>
<protein>
    <submittedName>
        <fullName evidence="2">Uncharacterized protein</fullName>
    </submittedName>
</protein>
<evidence type="ECO:0000313" key="2">
    <source>
        <dbReference type="EMBL" id="ELU43920.1"/>
    </source>
</evidence>
<dbReference type="EMBL" id="AFRT01000467">
    <property type="protein sequence ID" value="ELU43920.1"/>
    <property type="molecule type" value="Genomic_DNA"/>
</dbReference>
<dbReference type="HOGENOM" id="CLU_2401182_0_0_1"/>
<gene>
    <name evidence="2" type="ORF">AG1IA_02046</name>
</gene>
<feature type="region of interest" description="Disordered" evidence="1">
    <location>
        <begin position="1"/>
        <end position="35"/>
    </location>
</feature>
<accession>L8X118</accession>
<dbReference type="AlphaFoldDB" id="L8X118"/>
<evidence type="ECO:0000313" key="3">
    <source>
        <dbReference type="Proteomes" id="UP000011668"/>
    </source>
</evidence>
<evidence type="ECO:0000256" key="1">
    <source>
        <dbReference type="SAM" id="MobiDB-lite"/>
    </source>
</evidence>
<feature type="compositionally biased region" description="Basic residues" evidence="1">
    <location>
        <begin position="8"/>
        <end position="17"/>
    </location>
</feature>
<reference evidence="2 3" key="1">
    <citation type="journal article" date="2013" name="Nat. Commun.">
        <title>The evolution and pathogenic mechanisms of the rice sheath blight pathogen.</title>
        <authorList>
            <person name="Zheng A."/>
            <person name="Lin R."/>
            <person name="Xu L."/>
            <person name="Qin P."/>
            <person name="Tang C."/>
            <person name="Ai P."/>
            <person name="Zhang D."/>
            <person name="Liu Y."/>
            <person name="Sun Z."/>
            <person name="Feng H."/>
            <person name="Wang Y."/>
            <person name="Chen Y."/>
            <person name="Liang X."/>
            <person name="Fu R."/>
            <person name="Li Q."/>
            <person name="Zhang J."/>
            <person name="Yu X."/>
            <person name="Xie Z."/>
            <person name="Ding L."/>
            <person name="Guan P."/>
            <person name="Tang J."/>
            <person name="Liang Y."/>
            <person name="Wang S."/>
            <person name="Deng Q."/>
            <person name="Li S."/>
            <person name="Zhu J."/>
            <person name="Wang L."/>
            <person name="Liu H."/>
            <person name="Li P."/>
        </authorList>
    </citation>
    <scope>NUCLEOTIDE SEQUENCE [LARGE SCALE GENOMIC DNA]</scope>
    <source>
        <strain evidence="3">AG-1 IA</strain>
    </source>
</reference>
<comment type="caution">
    <text evidence="2">The sequence shown here is derived from an EMBL/GenBank/DDBJ whole genome shotgun (WGS) entry which is preliminary data.</text>
</comment>
<proteinExistence type="predicted"/>
<dbReference type="Proteomes" id="UP000011668">
    <property type="component" value="Unassembled WGS sequence"/>
</dbReference>
<keyword evidence="3" id="KW-1185">Reference proteome</keyword>